<dbReference type="SUPFAM" id="SSF48613">
    <property type="entry name" value="Heme oxygenase-like"/>
    <property type="match status" value="1"/>
</dbReference>
<dbReference type="Pfam" id="PF14518">
    <property type="entry name" value="Haem_oxygenas_2"/>
    <property type="match status" value="1"/>
</dbReference>
<reference evidence="2 3" key="1">
    <citation type="submission" date="2020-09" db="EMBL/GenBank/DDBJ databases">
        <title>An Earliest Endosymbiont, Wolbachia massiliensis sp. nov., Strain PL13 From the Bed Bug (Cimex hemipterius), Type strain of a New supergroup T.</title>
        <authorList>
            <person name="Laidoudi Y."/>
            <person name="Levasseur A."/>
            <person name="Medkour H."/>
            <person name="Maaloum M."/>
            <person name="BenKhedher M."/>
            <person name="Sambou M."/>
            <person name="Bassene H."/>
            <person name="Davoust B."/>
            <person name="Fenollar F."/>
            <person name="Raoult D."/>
            <person name="Mediannikov O."/>
        </authorList>
    </citation>
    <scope>NUCLEOTIDE SEQUENCE [LARGE SCALE GENOMIC DNA]</scope>
    <source>
        <strain evidence="2 3">PL13</strain>
    </source>
</reference>
<dbReference type="EMBL" id="CP061738">
    <property type="protein sequence ID" value="QOD38871.1"/>
    <property type="molecule type" value="Genomic_DNA"/>
</dbReference>
<evidence type="ECO:0000256" key="1">
    <source>
        <dbReference type="ARBA" id="ARBA00023002"/>
    </source>
</evidence>
<dbReference type="NCBIfam" id="TIGR04305">
    <property type="entry name" value="fol_rel_CADD"/>
    <property type="match status" value="1"/>
</dbReference>
<sequence>MTFVQLLNKELDDLHLLKHQFYQSWNEGKLSLEALQVYAKEYYHHVAAFPRYVSGIHSLCPNLEMRQVLLGNLIEEEQGDENHPELWQRFAEGLGVTRSDLRQSAQIKETQELVDGYFDIVRSGFAAGLGALYAYERQTPEVSKSKIEGLKKYYSINDERSLQFFTVHMDADEWHSEECANLIAGLNEEEQDKVMQGAKKGAKLLWGFLDGMMNVHACC</sequence>
<evidence type="ECO:0000313" key="3">
    <source>
        <dbReference type="Proteomes" id="UP000516514"/>
    </source>
</evidence>
<protein>
    <submittedName>
        <fullName evidence="2">CADD family putative folate metabolism protein</fullName>
    </submittedName>
</protein>
<dbReference type="GO" id="GO:0016491">
    <property type="term" value="F:oxidoreductase activity"/>
    <property type="evidence" value="ECO:0007669"/>
    <property type="project" value="UniProtKB-KW"/>
</dbReference>
<organism evidence="2 3">
    <name type="scientific">Candidatus Wolbachia massiliensis</name>
    <dbReference type="NCBI Taxonomy" id="1845000"/>
    <lineage>
        <taxon>Bacteria</taxon>
        <taxon>Pseudomonadati</taxon>
        <taxon>Pseudomonadota</taxon>
        <taxon>Alphaproteobacteria</taxon>
        <taxon>Rickettsiales</taxon>
        <taxon>Anaplasmataceae</taxon>
        <taxon>Wolbachieae</taxon>
        <taxon>Wolbachia</taxon>
    </lineage>
</organism>
<keyword evidence="3" id="KW-1185">Reference proteome</keyword>
<proteinExistence type="predicted"/>
<dbReference type="KEGG" id="wms:ID128_05670"/>
<dbReference type="AlphaFoldDB" id="A0A7M3U386"/>
<dbReference type="InterPro" id="IPR039068">
    <property type="entry name" value="PqqC-like"/>
</dbReference>
<dbReference type="RefSeq" id="WP_191111619.1">
    <property type="nucleotide sequence ID" value="NZ_CP061738.1"/>
</dbReference>
<dbReference type="Proteomes" id="UP000516514">
    <property type="component" value="Chromosome"/>
</dbReference>
<dbReference type="Gene3D" id="1.20.910.10">
    <property type="entry name" value="Heme oxygenase-like"/>
    <property type="match status" value="1"/>
</dbReference>
<accession>A0A7M3U386</accession>
<dbReference type="PANTHER" id="PTHR40279">
    <property type="entry name" value="PQQC-LIKE PROTEIN"/>
    <property type="match status" value="1"/>
</dbReference>
<gene>
    <name evidence="2" type="ORF">ID128_05670</name>
</gene>
<dbReference type="InterPro" id="IPR027572">
    <property type="entry name" value="Fol-rel_CADD"/>
</dbReference>
<dbReference type="PANTHER" id="PTHR40279:SF3">
    <property type="entry name" value="4-AMINOBENZOATE SYNTHASE"/>
    <property type="match status" value="1"/>
</dbReference>
<dbReference type="SMART" id="SM01236">
    <property type="entry name" value="Haem_oxygenase_2"/>
    <property type="match status" value="1"/>
</dbReference>
<evidence type="ECO:0000313" key="2">
    <source>
        <dbReference type="EMBL" id="QOD38871.1"/>
    </source>
</evidence>
<name>A0A7M3U386_9RICK</name>
<keyword evidence="1" id="KW-0560">Oxidoreductase</keyword>
<dbReference type="InterPro" id="IPR016084">
    <property type="entry name" value="Haem_Oase-like_multi-hlx"/>
</dbReference>